<dbReference type="SMART" id="SM00360">
    <property type="entry name" value="RRM"/>
    <property type="match status" value="1"/>
</dbReference>
<dbReference type="PROSITE" id="PS50102">
    <property type="entry name" value="RRM"/>
    <property type="match status" value="1"/>
</dbReference>
<reference evidence="6 7" key="1">
    <citation type="journal article" date="2014" name="PLoS ONE">
        <title>De novo Genome Assembly of the Fungal Plant Pathogen Pyrenophora semeniperda.</title>
        <authorList>
            <person name="Soliai M.M."/>
            <person name="Meyer S.E."/>
            <person name="Udall J.A."/>
            <person name="Elzinga D.E."/>
            <person name="Hermansen R.A."/>
            <person name="Bodily P.M."/>
            <person name="Hart A.A."/>
            <person name="Coleman C.E."/>
        </authorList>
    </citation>
    <scope>NUCLEOTIDE SEQUENCE [LARGE SCALE GENOMIC DNA]</scope>
    <source>
        <strain evidence="6 7">CCB06</strain>
        <tissue evidence="6">Mycelium</tissue>
    </source>
</reference>
<dbReference type="Gene3D" id="1.10.10.10">
    <property type="entry name" value="Winged helix-like DNA-binding domain superfamily/Winged helix DNA-binding domain"/>
    <property type="match status" value="1"/>
</dbReference>
<dbReference type="AlphaFoldDB" id="A0A3M7MBJ9"/>
<evidence type="ECO:0000313" key="7">
    <source>
        <dbReference type="Proteomes" id="UP000265663"/>
    </source>
</evidence>
<feature type="compositionally biased region" description="Basic and acidic residues" evidence="3">
    <location>
        <begin position="107"/>
        <end position="116"/>
    </location>
</feature>
<evidence type="ECO:0000256" key="2">
    <source>
        <dbReference type="PROSITE-ProRule" id="PRU00332"/>
    </source>
</evidence>
<dbReference type="GO" id="GO:0005634">
    <property type="term" value="C:nucleus"/>
    <property type="evidence" value="ECO:0007669"/>
    <property type="project" value="TreeGrafter"/>
</dbReference>
<feature type="domain" description="HTH La-type RNA-binding" evidence="5">
    <location>
        <begin position="113"/>
        <end position="204"/>
    </location>
</feature>
<keyword evidence="1 2" id="KW-0694">RNA-binding</keyword>
<name>A0A3M7MBJ9_9PLEO</name>
<dbReference type="GO" id="GO:0003729">
    <property type="term" value="F:mRNA binding"/>
    <property type="evidence" value="ECO:0007669"/>
    <property type="project" value="TreeGrafter"/>
</dbReference>
<sequence>MVLAVMADTAAASAAPANPAESKTESSAQVDAGAKTESSEANDKATKTVDGEEKFTVKSKSDEKNGHRNDRHDRNDRNGRGGRDNYRGTRGGRGGRGNNYNSFRNRQNREFEKLPESDDPEEIRAQVEFYFSASNLATDHHMFMETGGPKNKPVSINHMCSFTRMRRFKPYSAVVAALRESKDLEVVDDGEFSKPGSEAIKRKEPIVVPAEDGDVENPPSTEQLFYRLKSAASVNTEKHSIYVKGFGSEEESGQIALEKFFRPYGAIQVRMRREEDGSWKGSVFVQFDSEETQKQFLALDPKPKFNDHELAIMGKREYVEMKCAEKGIKPWHLMTPEEKTQLQQKQRESNGGGNFRGNNRGRGGFRRGQGRGGNDRRRDRSPRERRDRSGSVDGDDWKQRRDRFKSGRDDRGSRKEEKKEIERDAYGIPVIKSTSDAPSNKRKADDTDATEGNPKKKVDIKQDE</sequence>
<dbReference type="InterPro" id="IPR012677">
    <property type="entry name" value="Nucleotide-bd_a/b_plait_sf"/>
</dbReference>
<dbReference type="SMART" id="SM00715">
    <property type="entry name" value="LA"/>
    <property type="match status" value="1"/>
</dbReference>
<dbReference type="CDD" id="cd12291">
    <property type="entry name" value="RRM1_La"/>
    <property type="match status" value="1"/>
</dbReference>
<dbReference type="Pfam" id="PF05383">
    <property type="entry name" value="La"/>
    <property type="match status" value="1"/>
</dbReference>
<feature type="compositionally biased region" description="Basic and acidic residues" evidence="3">
    <location>
        <begin position="339"/>
        <end position="348"/>
    </location>
</feature>
<evidence type="ECO:0000259" key="4">
    <source>
        <dbReference type="PROSITE" id="PS50102"/>
    </source>
</evidence>
<feature type="compositionally biased region" description="Gly residues" evidence="3">
    <location>
        <begin position="350"/>
        <end position="362"/>
    </location>
</feature>
<feature type="compositionally biased region" description="Basic and acidic residues" evidence="3">
    <location>
        <begin position="37"/>
        <end position="87"/>
    </location>
</feature>
<dbReference type="InterPro" id="IPR000504">
    <property type="entry name" value="RRM_dom"/>
</dbReference>
<dbReference type="PANTHER" id="PTHR22792:SF140">
    <property type="entry name" value="ACHILLES, ISOFORM A"/>
    <property type="match status" value="1"/>
</dbReference>
<dbReference type="EMBL" id="KE747828">
    <property type="protein sequence ID" value="RMZ71891.1"/>
    <property type="molecule type" value="Genomic_DNA"/>
</dbReference>
<proteinExistence type="predicted"/>
<feature type="compositionally biased region" description="Low complexity" evidence="3">
    <location>
        <begin position="1"/>
        <end position="20"/>
    </location>
</feature>
<dbReference type="InterPro" id="IPR006630">
    <property type="entry name" value="La_HTH"/>
</dbReference>
<dbReference type="Gene3D" id="3.30.70.330">
    <property type="match status" value="1"/>
</dbReference>
<evidence type="ECO:0000313" key="6">
    <source>
        <dbReference type="EMBL" id="RMZ71891.1"/>
    </source>
</evidence>
<evidence type="ECO:0000256" key="3">
    <source>
        <dbReference type="SAM" id="MobiDB-lite"/>
    </source>
</evidence>
<accession>A0A3M7MBJ9</accession>
<dbReference type="SUPFAM" id="SSF54928">
    <property type="entry name" value="RNA-binding domain, RBD"/>
    <property type="match status" value="1"/>
</dbReference>
<feature type="region of interest" description="Disordered" evidence="3">
    <location>
        <begin position="1"/>
        <end position="119"/>
    </location>
</feature>
<dbReference type="Proteomes" id="UP000265663">
    <property type="component" value="Unassembled WGS sequence"/>
</dbReference>
<dbReference type="SUPFAM" id="SSF46785">
    <property type="entry name" value="Winged helix' DNA-binding domain"/>
    <property type="match status" value="1"/>
</dbReference>
<protein>
    <submittedName>
        <fullName evidence="6">Uncharacterized protein</fullName>
    </submittedName>
</protein>
<feature type="region of interest" description="Disordered" evidence="3">
    <location>
        <begin position="339"/>
        <end position="464"/>
    </location>
</feature>
<evidence type="ECO:0000259" key="5">
    <source>
        <dbReference type="PROSITE" id="PS50961"/>
    </source>
</evidence>
<feature type="compositionally biased region" description="Basic and acidic residues" evidence="3">
    <location>
        <begin position="373"/>
        <end position="425"/>
    </location>
</feature>
<keyword evidence="7" id="KW-1185">Reference proteome</keyword>
<dbReference type="Pfam" id="PF00076">
    <property type="entry name" value="RRM_1"/>
    <property type="match status" value="1"/>
</dbReference>
<dbReference type="PROSITE" id="PS50961">
    <property type="entry name" value="HTH_LA"/>
    <property type="match status" value="1"/>
</dbReference>
<dbReference type="InterPro" id="IPR036388">
    <property type="entry name" value="WH-like_DNA-bd_sf"/>
</dbReference>
<feature type="domain" description="RRM" evidence="4">
    <location>
        <begin position="239"/>
        <end position="324"/>
    </location>
</feature>
<feature type="compositionally biased region" description="Basic and acidic residues" evidence="3">
    <location>
        <begin position="453"/>
        <end position="464"/>
    </location>
</feature>
<organism evidence="6 7">
    <name type="scientific">Pyrenophora seminiperda CCB06</name>
    <dbReference type="NCBI Taxonomy" id="1302712"/>
    <lineage>
        <taxon>Eukaryota</taxon>
        <taxon>Fungi</taxon>
        <taxon>Dikarya</taxon>
        <taxon>Ascomycota</taxon>
        <taxon>Pezizomycotina</taxon>
        <taxon>Dothideomycetes</taxon>
        <taxon>Pleosporomycetidae</taxon>
        <taxon>Pleosporales</taxon>
        <taxon>Pleosporineae</taxon>
        <taxon>Pleosporaceae</taxon>
        <taxon>Pyrenophora</taxon>
    </lineage>
</organism>
<evidence type="ECO:0000256" key="1">
    <source>
        <dbReference type="ARBA" id="ARBA00022884"/>
    </source>
</evidence>
<dbReference type="OrthoDB" id="439993at2759"/>
<gene>
    <name evidence="6" type="ORF">GMOD_00009242</name>
</gene>
<dbReference type="InterPro" id="IPR036390">
    <property type="entry name" value="WH_DNA-bd_sf"/>
</dbReference>
<dbReference type="InterPro" id="IPR045180">
    <property type="entry name" value="La_dom_prot"/>
</dbReference>
<dbReference type="PANTHER" id="PTHR22792">
    <property type="entry name" value="LUPUS LA PROTEIN-RELATED"/>
    <property type="match status" value="1"/>
</dbReference>
<dbReference type="InterPro" id="IPR035979">
    <property type="entry name" value="RBD_domain_sf"/>
</dbReference>